<name>A0A846N243_9PROT</name>
<dbReference type="RefSeq" id="WP_167083396.1">
    <property type="nucleotide sequence ID" value="NZ_BAAADC010000001.1"/>
</dbReference>
<dbReference type="AlphaFoldDB" id="A0A846N243"/>
<dbReference type="EMBL" id="JAASRM010000001">
    <property type="protein sequence ID" value="NIK89292.1"/>
    <property type="molecule type" value="Genomic_DNA"/>
</dbReference>
<proteinExistence type="predicted"/>
<evidence type="ECO:0000313" key="1">
    <source>
        <dbReference type="EMBL" id="NIK89292.1"/>
    </source>
</evidence>
<sequence>MAESKVLKFPVHNTPTSGSEVRTADLFGACLHGRDKIAFIDIDEFSEDTFLRLLARNAVTAIIDIRPKPVFERPNFEHKRTVSYLYQRDINYVEYAILLLSQADPTNRSTDAYDELISAIQGHIRAGLTIFLFNKEAHEIGWVQQFRNYIRDSRISCTEIHPRSLSSN</sequence>
<keyword evidence="2" id="KW-1185">Reference proteome</keyword>
<reference evidence="1 2" key="1">
    <citation type="submission" date="2020-03" db="EMBL/GenBank/DDBJ databases">
        <title>Genomic Encyclopedia of Type Strains, Phase IV (KMG-IV): sequencing the most valuable type-strain genomes for metagenomic binning, comparative biology and taxonomic classification.</title>
        <authorList>
            <person name="Goeker M."/>
        </authorList>
    </citation>
    <scope>NUCLEOTIDE SEQUENCE [LARGE SCALE GENOMIC DNA]</scope>
    <source>
        <strain evidence="1 2">DSM 19867</strain>
    </source>
</reference>
<comment type="caution">
    <text evidence="1">The sequence shown here is derived from an EMBL/GenBank/DDBJ whole genome shotgun (WGS) entry which is preliminary data.</text>
</comment>
<evidence type="ECO:0000313" key="2">
    <source>
        <dbReference type="Proteomes" id="UP000570514"/>
    </source>
</evidence>
<accession>A0A846N243</accession>
<gene>
    <name evidence="1" type="ORF">FHS83_002610</name>
</gene>
<organism evidence="1 2">
    <name type="scientific">Rhizomicrobium palustre</name>
    <dbReference type="NCBI Taxonomy" id="189966"/>
    <lineage>
        <taxon>Bacteria</taxon>
        <taxon>Pseudomonadati</taxon>
        <taxon>Pseudomonadota</taxon>
        <taxon>Alphaproteobacteria</taxon>
        <taxon>Micropepsales</taxon>
        <taxon>Micropepsaceae</taxon>
        <taxon>Rhizomicrobium</taxon>
    </lineage>
</organism>
<protein>
    <submittedName>
        <fullName evidence="1">Uncharacterized protein</fullName>
    </submittedName>
</protein>
<dbReference type="Proteomes" id="UP000570514">
    <property type="component" value="Unassembled WGS sequence"/>
</dbReference>